<proteinExistence type="predicted"/>
<reference evidence="1 3" key="1">
    <citation type="journal article" date="2016" name="Front. Microbiol.">
        <title>Genome Sequence of the Piezophilic, Mesophilic Sulfate-Reducing Bacterium Desulfovibrio indicus J2T.</title>
        <authorList>
            <person name="Cao J."/>
            <person name="Maignien L."/>
            <person name="Shao Z."/>
            <person name="Alain K."/>
            <person name="Jebbar M."/>
        </authorList>
    </citation>
    <scope>NUCLEOTIDE SEQUENCE [LARGE SCALE GENOMIC DNA]</scope>
    <source>
        <strain evidence="1 3">J2</strain>
    </source>
</reference>
<sequence>MLIHLMQHGACLSKELNEQQPLSPVGREQVEKSGRAAARLGLRFDLVVASPKDRSRETAEIMARQTGYPVDEIVVTDTVKAMTPTAETLDFINEYSDMKSILITGHLPSLGALASAMLAHGKVLDIAIENGGLMQICLEPGQTAGTLNWALTPAQLGVIAGN</sequence>
<evidence type="ECO:0000313" key="3">
    <source>
        <dbReference type="Proteomes" id="UP000055611"/>
    </source>
</evidence>
<evidence type="ECO:0000313" key="1">
    <source>
        <dbReference type="EMBL" id="AMK11947.1"/>
    </source>
</evidence>
<protein>
    <submittedName>
        <fullName evidence="1">Histidine phosphatase family protein</fullName>
    </submittedName>
    <submittedName>
        <fullName evidence="2">Phosphohistidine phosphatase SixA</fullName>
    </submittedName>
</protein>
<dbReference type="Pfam" id="PF00300">
    <property type="entry name" value="His_Phos_1"/>
    <property type="match status" value="1"/>
</dbReference>
<dbReference type="Proteomes" id="UP000295506">
    <property type="component" value="Unassembled WGS sequence"/>
</dbReference>
<organism evidence="2 4">
    <name type="scientific">Pseudodesulfovibrio indicus</name>
    <dbReference type="NCBI Taxonomy" id="1716143"/>
    <lineage>
        <taxon>Bacteria</taxon>
        <taxon>Pseudomonadati</taxon>
        <taxon>Thermodesulfobacteriota</taxon>
        <taxon>Desulfovibrionia</taxon>
        <taxon>Desulfovibrionales</taxon>
        <taxon>Desulfovibrionaceae</taxon>
    </lineage>
</organism>
<reference evidence="2 4" key="2">
    <citation type="submission" date="2019-03" db="EMBL/GenBank/DDBJ databases">
        <title>Genomic Encyclopedia of Type Strains, Phase IV (KMG-IV): sequencing the most valuable type-strain genomes for metagenomic binning, comparative biology and taxonomic classification.</title>
        <authorList>
            <person name="Goeker M."/>
        </authorList>
    </citation>
    <scope>NUCLEOTIDE SEQUENCE [LARGE SCALE GENOMIC DNA]</scope>
    <source>
        <strain evidence="2 4">DSM 101483</strain>
    </source>
</reference>
<dbReference type="EMBL" id="CP014206">
    <property type="protein sequence ID" value="AMK11947.1"/>
    <property type="molecule type" value="Genomic_DNA"/>
</dbReference>
<dbReference type="OrthoDB" id="9810154at2"/>
<gene>
    <name evidence="1" type="ORF">AWY79_12900</name>
    <name evidence="2" type="ORF">EDC59_109102</name>
</gene>
<dbReference type="EMBL" id="SOBK01000009">
    <property type="protein sequence ID" value="TDT87215.1"/>
    <property type="molecule type" value="Genomic_DNA"/>
</dbReference>
<dbReference type="CDD" id="cd07067">
    <property type="entry name" value="HP_PGM_like"/>
    <property type="match status" value="1"/>
</dbReference>
<accession>A0A126QQF1</accession>
<dbReference type="RefSeq" id="WP_066804630.1">
    <property type="nucleotide sequence ID" value="NZ_CP014206.1"/>
</dbReference>
<dbReference type="KEGG" id="dej:AWY79_12900"/>
<name>A0A126QQF1_9BACT</name>
<dbReference type="InterPro" id="IPR029033">
    <property type="entry name" value="His_PPase_superfam"/>
</dbReference>
<dbReference type="SUPFAM" id="SSF53254">
    <property type="entry name" value="Phosphoglycerate mutase-like"/>
    <property type="match status" value="1"/>
</dbReference>
<dbReference type="Gene3D" id="3.40.50.1240">
    <property type="entry name" value="Phosphoglycerate mutase-like"/>
    <property type="match status" value="1"/>
</dbReference>
<keyword evidence="3" id="KW-1185">Reference proteome</keyword>
<evidence type="ECO:0000313" key="4">
    <source>
        <dbReference type="Proteomes" id="UP000295506"/>
    </source>
</evidence>
<evidence type="ECO:0000313" key="2">
    <source>
        <dbReference type="EMBL" id="TDT87215.1"/>
    </source>
</evidence>
<dbReference type="Proteomes" id="UP000055611">
    <property type="component" value="Chromosome"/>
</dbReference>
<dbReference type="AlphaFoldDB" id="A0A126QQF1"/>
<dbReference type="InterPro" id="IPR013078">
    <property type="entry name" value="His_Pase_superF_clade-1"/>
</dbReference>